<feature type="compositionally biased region" description="Basic and acidic residues" evidence="1">
    <location>
        <begin position="543"/>
        <end position="554"/>
    </location>
</feature>
<proteinExistence type="predicted"/>
<accession>A0A6P8KCS1</accession>
<feature type="region of interest" description="Disordered" evidence="1">
    <location>
        <begin position="951"/>
        <end position="998"/>
    </location>
</feature>
<dbReference type="InterPro" id="IPR031992">
    <property type="entry name" value="DUF4788"/>
</dbReference>
<keyword evidence="4" id="KW-1185">Reference proteome</keyword>
<dbReference type="Proteomes" id="UP000515162">
    <property type="component" value="Chromosome 3R"/>
</dbReference>
<feature type="compositionally biased region" description="Polar residues" evidence="1">
    <location>
        <begin position="476"/>
        <end position="488"/>
    </location>
</feature>
<feature type="compositionally biased region" description="Basic residues" evidence="1">
    <location>
        <begin position="871"/>
        <end position="886"/>
    </location>
</feature>
<feature type="region of interest" description="Disordered" evidence="1">
    <location>
        <begin position="474"/>
        <end position="495"/>
    </location>
</feature>
<gene>
    <name evidence="5" type="primary">LOC117145182</name>
</gene>
<dbReference type="InterPro" id="IPR031949">
    <property type="entry name" value="DUF4776"/>
</dbReference>
<dbReference type="Pfam" id="PF16003">
    <property type="entry name" value="DUF4776"/>
    <property type="match status" value="1"/>
</dbReference>
<feature type="domain" description="DUF4788" evidence="3">
    <location>
        <begin position="108"/>
        <end position="238"/>
    </location>
</feature>
<evidence type="ECO:0000259" key="2">
    <source>
        <dbReference type="Pfam" id="PF16003"/>
    </source>
</evidence>
<dbReference type="RefSeq" id="XP_033166628.1">
    <property type="nucleotide sequence ID" value="XM_033310737.1"/>
</dbReference>
<evidence type="ECO:0000256" key="1">
    <source>
        <dbReference type="SAM" id="MobiDB-lite"/>
    </source>
</evidence>
<reference evidence="5" key="1">
    <citation type="submission" date="2025-08" db="UniProtKB">
        <authorList>
            <consortium name="RefSeq"/>
        </authorList>
    </citation>
    <scope>IDENTIFICATION</scope>
    <source>
        <strain evidence="5">Mau12</strain>
        <tissue evidence="5">Whole Body</tissue>
    </source>
</reference>
<dbReference type="PANTHER" id="PTHR39079:SF1">
    <property type="entry name" value="GH11706P-RELATED"/>
    <property type="match status" value="1"/>
</dbReference>
<evidence type="ECO:0000313" key="4">
    <source>
        <dbReference type="Proteomes" id="UP000515162"/>
    </source>
</evidence>
<feature type="compositionally biased region" description="Basic residues" evidence="1">
    <location>
        <begin position="970"/>
        <end position="981"/>
    </location>
</feature>
<evidence type="ECO:0000259" key="3">
    <source>
        <dbReference type="Pfam" id="PF16032"/>
    </source>
</evidence>
<dbReference type="Pfam" id="PF16032">
    <property type="entry name" value="DUF4788"/>
    <property type="match status" value="1"/>
</dbReference>
<dbReference type="CTD" id="43581"/>
<dbReference type="GeneID" id="117145182"/>
<feature type="domain" description="DUF4776" evidence="2">
    <location>
        <begin position="370"/>
        <end position="848"/>
    </location>
</feature>
<feature type="compositionally biased region" description="Basic residues" evidence="1">
    <location>
        <begin position="564"/>
        <end position="576"/>
    </location>
</feature>
<sequence length="998" mass="112962">MEKFECKPEPVERKEKPVEELMDWDAYYKNRGLVSTRLGSSKADYMHCSTYQEKGNAQEKDKKGKGACCCSSCPVRNREEVYQPRCPAPGQKGKPNRDYMRCFAAKLIVQKLNMPGRDFECQDKLQVKANVCRGCKICLGYSSINVNCLPLNPDKTFQMEAECLQRQLAEGINISVVYLRKEIARGCYFPPAAVVSRMINDFDEIVHDANVELTCKGCTVGIMNIRFAMQMRCQTLKEDAVDGRLAGGQERGCFPNMNVDLQDLSFMSTSSIDPCVGFMPSDTEVAQDSPSCSDDKPQDFVQCQDSPPRLIDMAGPYPVYSCPNVDDGCVSFEPPAGPATQFSSCQKNVLGEGNANRLCQKHSSPKLRQMHISNTRSCVLCGEDVSWLPKVSACPCCGYKPVPEFKERPYDEQATAQQILLDHLENPVENLSFDMGSVEGCSADEEHGVPEPTSEAFEAIVKDYQLLRRSIRESNGKATQSATKNPTAQEGPPQPQDLAKVFTELRDLFNVKAADENQKIQDICAEACVLAKSHKKSKNRPASPERTKAGKAEPVEDACETPRKTKKRRPKVKRPYKSRYYSMYRPTERPKENVASPDAGKKVPSHMGWLWTAHPLANKPGWRPGAIRRSIRGLMSYFLKDFPVDNIPVSKYMSYYKHKMLSQSPPGEKAEDLVQVPTLHIEKKNDVYTITLRPLKDAKTLARSANPYVKMKPVQFRIVKNPLLKEIRDLKRCLKGMGFSKCSCHKPLMACYCRSFVDKKRLLFHVRRECERRKIDSCEDELVLTDTSDSEDEFDFGVTPPAGLMRPERLKSSHVKHTETQYNESDWVNPSLYPHMPDATVQYESCVMGEREKPFNWIYGKGVIQEEPKPPKMRNIPKKPKKKKPVPGRVAGGFSGQDQQDSCIYSRVNNTTIQTRDRVIRPKCSPPNYSTDSELPLTGDHMRLLDQAAYPPTAPQRQQPWSREMANERKRQKVKRRTKKMVRFDPTLGPHSSDSSIH</sequence>
<protein>
    <submittedName>
        <fullName evidence="5">Uncharacterized protein LOC117145182</fullName>
    </submittedName>
</protein>
<feature type="region of interest" description="Disordered" evidence="1">
    <location>
        <begin position="868"/>
        <end position="888"/>
    </location>
</feature>
<evidence type="ECO:0000313" key="5">
    <source>
        <dbReference type="RefSeq" id="XP_033166628.1"/>
    </source>
</evidence>
<name>A0A6P8KCS1_DROMA</name>
<dbReference type="PANTHER" id="PTHR39079">
    <property type="entry name" value="FI08034P-RELATED"/>
    <property type="match status" value="1"/>
</dbReference>
<feature type="region of interest" description="Disordered" evidence="1">
    <location>
        <begin position="533"/>
        <end position="576"/>
    </location>
</feature>
<organism evidence="4 5">
    <name type="scientific">Drosophila mauritiana</name>
    <name type="common">Fruit fly</name>
    <dbReference type="NCBI Taxonomy" id="7226"/>
    <lineage>
        <taxon>Eukaryota</taxon>
        <taxon>Metazoa</taxon>
        <taxon>Ecdysozoa</taxon>
        <taxon>Arthropoda</taxon>
        <taxon>Hexapoda</taxon>
        <taxon>Insecta</taxon>
        <taxon>Pterygota</taxon>
        <taxon>Neoptera</taxon>
        <taxon>Endopterygota</taxon>
        <taxon>Diptera</taxon>
        <taxon>Brachycera</taxon>
        <taxon>Muscomorpha</taxon>
        <taxon>Ephydroidea</taxon>
        <taxon>Drosophilidae</taxon>
        <taxon>Drosophila</taxon>
        <taxon>Sophophora</taxon>
    </lineage>
</organism>
<dbReference type="AlphaFoldDB" id="A0A6P8KCS1"/>